<organism evidence="1 2">
    <name type="scientific">Perkinsus olseni</name>
    <name type="common">Perkinsus atlanticus</name>
    <dbReference type="NCBI Taxonomy" id="32597"/>
    <lineage>
        <taxon>Eukaryota</taxon>
        <taxon>Sar</taxon>
        <taxon>Alveolata</taxon>
        <taxon>Perkinsozoa</taxon>
        <taxon>Perkinsea</taxon>
        <taxon>Perkinsida</taxon>
        <taxon>Perkinsidae</taxon>
        <taxon>Perkinsus</taxon>
    </lineage>
</organism>
<proteinExistence type="predicted"/>
<evidence type="ECO:0000313" key="1">
    <source>
        <dbReference type="EMBL" id="KAF4719873.1"/>
    </source>
</evidence>
<protein>
    <submittedName>
        <fullName evidence="1">Uncharacterized protein</fullName>
    </submittedName>
</protein>
<dbReference type="EMBL" id="JABANM010022265">
    <property type="protein sequence ID" value="KAF4719873.1"/>
    <property type="molecule type" value="Genomic_DNA"/>
</dbReference>
<dbReference type="AlphaFoldDB" id="A0A7J6RGW2"/>
<dbReference type="Proteomes" id="UP000574390">
    <property type="component" value="Unassembled WGS sequence"/>
</dbReference>
<comment type="caution">
    <text evidence="1">The sequence shown here is derived from an EMBL/GenBank/DDBJ whole genome shotgun (WGS) entry which is preliminary data.</text>
</comment>
<name>A0A7J6RGW2_PEROL</name>
<feature type="non-terminal residue" evidence="1">
    <location>
        <position position="1"/>
    </location>
</feature>
<gene>
    <name evidence="1" type="ORF">FOZ62_022681</name>
</gene>
<evidence type="ECO:0000313" key="2">
    <source>
        <dbReference type="Proteomes" id="UP000574390"/>
    </source>
</evidence>
<reference evidence="1 2" key="1">
    <citation type="submission" date="2020-04" db="EMBL/GenBank/DDBJ databases">
        <title>Perkinsus olseni comparative genomics.</title>
        <authorList>
            <person name="Bogema D.R."/>
        </authorList>
    </citation>
    <scope>NUCLEOTIDE SEQUENCE [LARGE SCALE GENOMIC DNA]</scope>
    <source>
        <strain evidence="1">ATCC PRA-205</strain>
    </source>
</reference>
<sequence>TVYDWMEKLDKKFHFMVAKTNWSTVEQAAQASKRRYERGEPLSKLDGIPFIVKDEMSIQNFTELVGTDPNNLENPRLARRAVSTVLFLRDGRDRLGPPL</sequence>
<accession>A0A7J6RGW2</accession>
<dbReference type="SUPFAM" id="SSF75304">
    <property type="entry name" value="Amidase signature (AS) enzymes"/>
    <property type="match status" value="1"/>
</dbReference>
<dbReference type="Gene3D" id="3.90.1300.10">
    <property type="entry name" value="Amidase signature (AS) domain"/>
    <property type="match status" value="1"/>
</dbReference>
<dbReference type="InterPro" id="IPR036928">
    <property type="entry name" value="AS_sf"/>
</dbReference>